<dbReference type="CDD" id="cd19607">
    <property type="entry name" value="GTA_TIM-barrel-like"/>
    <property type="match status" value="1"/>
</dbReference>
<feature type="domain" description="Tip attachment protein J" evidence="2">
    <location>
        <begin position="786"/>
        <end position="945"/>
    </location>
</feature>
<protein>
    <recommendedName>
        <fullName evidence="6">Host specificity protein</fullName>
    </recommendedName>
</protein>
<dbReference type="Pfam" id="PF23666">
    <property type="entry name" value="Rcc01698_C"/>
    <property type="match status" value="1"/>
</dbReference>
<evidence type="ECO:0000259" key="1">
    <source>
        <dbReference type="Pfam" id="PF13547"/>
    </source>
</evidence>
<keyword evidence="5" id="KW-1185">Reference proteome</keyword>
<proteinExistence type="predicted"/>
<dbReference type="InterPro" id="IPR056490">
    <property type="entry name" value="Rcc01698_C"/>
</dbReference>
<evidence type="ECO:0008006" key="6">
    <source>
        <dbReference type="Google" id="ProtNLM"/>
    </source>
</evidence>
<evidence type="ECO:0000313" key="5">
    <source>
        <dbReference type="Proteomes" id="UP000636264"/>
    </source>
</evidence>
<gene>
    <name evidence="4" type="ORF">GCM10011385_32350</name>
</gene>
<dbReference type="EMBL" id="BMIF01000011">
    <property type="protein sequence ID" value="GGA75847.1"/>
    <property type="molecule type" value="Genomic_DNA"/>
</dbReference>
<dbReference type="InterPro" id="IPR032876">
    <property type="entry name" value="J_dom"/>
</dbReference>
<dbReference type="InterPro" id="IPR025195">
    <property type="entry name" value="GTA_TIM_dom"/>
</dbReference>
<feature type="domain" description="GTA TIM-barrel-like" evidence="1">
    <location>
        <begin position="427"/>
        <end position="727"/>
    </location>
</feature>
<comment type="caution">
    <text evidence="4">The sequence shown here is derived from an EMBL/GenBank/DDBJ whole genome shotgun (WGS) entry which is preliminary data.</text>
</comment>
<dbReference type="Pfam" id="PF13550">
    <property type="entry name" value="Phage-tail_3"/>
    <property type="match status" value="1"/>
</dbReference>
<dbReference type="Proteomes" id="UP000636264">
    <property type="component" value="Unassembled WGS sequence"/>
</dbReference>
<name>A0A916RXY5_9HYPH</name>
<dbReference type="Pfam" id="PF13547">
    <property type="entry name" value="GTA_TIM"/>
    <property type="match status" value="1"/>
</dbReference>
<evidence type="ECO:0000259" key="2">
    <source>
        <dbReference type="Pfam" id="PF13550"/>
    </source>
</evidence>
<organism evidence="4 5">
    <name type="scientific">Nitratireductor aestuarii</name>
    <dbReference type="NCBI Taxonomy" id="1735103"/>
    <lineage>
        <taxon>Bacteria</taxon>
        <taxon>Pseudomonadati</taxon>
        <taxon>Pseudomonadota</taxon>
        <taxon>Alphaproteobacteria</taxon>
        <taxon>Hyphomicrobiales</taxon>
        <taxon>Phyllobacteriaceae</taxon>
        <taxon>Nitratireductor</taxon>
    </lineage>
</organism>
<dbReference type="RefSeq" id="WP_188722142.1">
    <property type="nucleotide sequence ID" value="NZ_BMIF01000011.1"/>
</dbReference>
<dbReference type="Gene3D" id="3.20.20.80">
    <property type="entry name" value="Glycosidases"/>
    <property type="match status" value="1"/>
</dbReference>
<feature type="domain" description="Rcc01698-like C-terminal" evidence="3">
    <location>
        <begin position="1036"/>
        <end position="1136"/>
    </location>
</feature>
<evidence type="ECO:0000259" key="3">
    <source>
        <dbReference type="Pfam" id="PF23666"/>
    </source>
</evidence>
<reference evidence="4" key="1">
    <citation type="journal article" date="2014" name="Int. J. Syst. Evol. Microbiol.">
        <title>Complete genome sequence of Corynebacterium casei LMG S-19264T (=DSM 44701T), isolated from a smear-ripened cheese.</title>
        <authorList>
            <consortium name="US DOE Joint Genome Institute (JGI-PGF)"/>
            <person name="Walter F."/>
            <person name="Albersmeier A."/>
            <person name="Kalinowski J."/>
            <person name="Ruckert C."/>
        </authorList>
    </citation>
    <scope>NUCLEOTIDE SEQUENCE</scope>
    <source>
        <strain evidence="4">CGMCC 1.15320</strain>
    </source>
</reference>
<evidence type="ECO:0000313" key="4">
    <source>
        <dbReference type="EMBL" id="GGA75847.1"/>
    </source>
</evidence>
<reference evidence="4" key="2">
    <citation type="submission" date="2020-09" db="EMBL/GenBank/DDBJ databases">
        <authorList>
            <person name="Sun Q."/>
            <person name="Zhou Y."/>
        </authorList>
    </citation>
    <scope>NUCLEOTIDE SEQUENCE</scope>
    <source>
        <strain evidence="4">CGMCC 1.15320</strain>
    </source>
</reference>
<sequence length="1296" mass="140703">MATIVLQAAGAWLGGVFGTVGAAVGSAAGALAGYMVDRAILTGNQHYEGPRLTSANMMVAEEGSPLPRVYGTVRVGGALIWATRFEERSATTRQGAKGGGPSQTTYSYYANLAFALCEGEIAGVRRIWADGRELDLREVNLRIYRGNEDQQPDPLIRSKQGMGNAPAFRGIAYVVFEQFPIDDYGRRIPQFQFEVLRPAGELRSRIKSVALIPGATEYGLSPTLVTSSGEPGETIAENRHNLHDATDFEAAIDELMALCPNLEQVALVVTWFGTDLRAGDCKIKPMVVHAGGEYSQAWTVSGIAREAADTVSLHEDRAAYGGTPSDKSVIDAIKALKARGLKVALYPFIMMDVPHGNALPDPYGGASQAAYPWRGRITCHPAPGEAGSVDQTSTAAAQVSAFVGSAGAGQFASAGSTINFTGSSTEWSFRRHILHYAHLAELAGGVDGFIVGTEMPGLTRVRGMGNAFPFVQALTDLAADARDILGVDTWITYAADWSEYFGYHPQDGSGDVFFHLDSFWSSDAVDCIGIDNYMPLSDWRDEDVGVGGADGFASAYDLEGLKNGIAAGEGYDWYYASASDRYERTRSPIEDTAYEKHWVFRYKDLNAWWSNQHFDRIGGVEVEAPTAWVPKSKRFHFTELGCAAVDKGPNQPNLFPDSKSVENGVPYFSNGGRTDLAQHRFLLAHHQYWQESDETRNPVSPIYDRRMVDPDQLSIWAWDLRPFPDFPVETEVWGDGKNWSNGHWLNGRLSGIAVADLINAILTDHGLPQADTTRADGTVEGYVINNPTTARASLEPIINLFGIAVHAGADCLVFATEGRDQTTARTIRDLVIPDEGDVVVRTRTPDISLPANAQLDFRDQLNEHQSATASVNRIGAEGAGTAFVSFPGVLAVGEASALVNDYLRRTWDRRDEIAFSLPITEQDIRVGSVVRLEVEAREYLVTEIEEGLVQRIRAIHIVRAPDTPASENTLPELADRTFAFGPPHALLMDLPLATGTDQPQDCLRIATRAKPWRSQAVYSSPEASGFALRTVLTERATIGKILSPLAGASVEGRPDRGTTLLVQLWDGELQSVSIPQLLNGANAGAVLASNGVWEVLQFQRAEEVAVNLWELRTFLRGQLGTSDAMAAGADAGAPFVLLDDRVLPAGLRPEEIGLELNWKVGPTGHDLTDEHFVSLSVVGGIRAQLPLSPVHLRHNMVDGALHLSWTRRCRGVKADSWLNEDVPLGEAAERYLVEIFEVGGPEPLRSVTTEEPSWTYGEALISADFGTLPDAIDVRVRQISAAVGPGIPAHRTFSLN</sequence>
<accession>A0A916RXY5</accession>